<organism evidence="1 2">
    <name type="scientific">Petrolisthes manimaculis</name>
    <dbReference type="NCBI Taxonomy" id="1843537"/>
    <lineage>
        <taxon>Eukaryota</taxon>
        <taxon>Metazoa</taxon>
        <taxon>Ecdysozoa</taxon>
        <taxon>Arthropoda</taxon>
        <taxon>Crustacea</taxon>
        <taxon>Multicrustacea</taxon>
        <taxon>Malacostraca</taxon>
        <taxon>Eumalacostraca</taxon>
        <taxon>Eucarida</taxon>
        <taxon>Decapoda</taxon>
        <taxon>Pleocyemata</taxon>
        <taxon>Anomura</taxon>
        <taxon>Galatheoidea</taxon>
        <taxon>Porcellanidae</taxon>
        <taxon>Petrolisthes</taxon>
    </lineage>
</organism>
<keyword evidence="2" id="KW-1185">Reference proteome</keyword>
<name>A0AAE1P3T3_9EUCA</name>
<gene>
    <name evidence="1" type="ORF">Pmani_027695</name>
</gene>
<evidence type="ECO:0000313" key="1">
    <source>
        <dbReference type="EMBL" id="KAK4300085.1"/>
    </source>
</evidence>
<dbReference type="AlphaFoldDB" id="A0AAE1P3T3"/>
<sequence>MTGDRPCPHQQVPEALTECTPCPASALSDKQSHNPLLQLALTIPTSAVSGVPKSHKDTTIHMKIRQAKKERDRIAFKTSEGVARGLRCTPDELVIKKYRDLSLLNAARRSLKAINCQWFIIREDGRLSDPKVTSCSSYKYEELKA</sequence>
<dbReference type="Proteomes" id="UP001292094">
    <property type="component" value="Unassembled WGS sequence"/>
</dbReference>
<reference evidence="1" key="1">
    <citation type="submission" date="2023-11" db="EMBL/GenBank/DDBJ databases">
        <title>Genome assemblies of two species of porcelain crab, Petrolisthes cinctipes and Petrolisthes manimaculis (Anomura: Porcellanidae).</title>
        <authorList>
            <person name="Angst P."/>
        </authorList>
    </citation>
    <scope>NUCLEOTIDE SEQUENCE</scope>
    <source>
        <strain evidence="1">PB745_02</strain>
        <tissue evidence="1">Gill</tissue>
    </source>
</reference>
<dbReference type="EMBL" id="JAWZYT010003119">
    <property type="protein sequence ID" value="KAK4300085.1"/>
    <property type="molecule type" value="Genomic_DNA"/>
</dbReference>
<accession>A0AAE1P3T3</accession>
<proteinExistence type="predicted"/>
<evidence type="ECO:0000313" key="2">
    <source>
        <dbReference type="Proteomes" id="UP001292094"/>
    </source>
</evidence>
<protein>
    <submittedName>
        <fullName evidence="1">Uncharacterized protein</fullName>
    </submittedName>
</protein>
<comment type="caution">
    <text evidence="1">The sequence shown here is derived from an EMBL/GenBank/DDBJ whole genome shotgun (WGS) entry which is preliminary data.</text>
</comment>